<protein>
    <recommendedName>
        <fullName evidence="8">Reverse transcriptase domain-containing protein</fullName>
    </recommendedName>
</protein>
<dbReference type="EMBL" id="JAUUTY010000003">
    <property type="protein sequence ID" value="KAK1666577.1"/>
    <property type="molecule type" value="Genomic_DNA"/>
</dbReference>
<dbReference type="AlphaFoldDB" id="A0AAD8WL54"/>
<keyword evidence="3" id="KW-0540">Nuclease</keyword>
<dbReference type="Gene3D" id="3.30.70.270">
    <property type="match status" value="2"/>
</dbReference>
<dbReference type="Gene3D" id="3.10.10.10">
    <property type="entry name" value="HIV Type 1 Reverse Transcriptase, subunit A, domain 1"/>
    <property type="match status" value="1"/>
</dbReference>
<feature type="compositionally biased region" description="Low complexity" evidence="7">
    <location>
        <begin position="205"/>
        <end position="214"/>
    </location>
</feature>
<dbReference type="InterPro" id="IPR050951">
    <property type="entry name" value="Retrovirus_Pol_polyprotein"/>
</dbReference>
<keyword evidence="4" id="KW-0378">Hydrolase</keyword>
<sequence length="1036" mass="115693">MATHHVQWSNERAVSAPQKPGIYQINPQDALAAQVEILNKSVAQLQANISSISSSSQSMPGSSTGFRSQQPAFQQQRQHHVQTDAALEKELKETAKEVQNLKSELHSMKDYLQMISAKLDSLVLSQPSAPVEARFPAQSEANPNAQCGAITTRTGTVVAPLLPTPKQMAYIPPAMRRFLEKKKISDQTVESATPEAESREENESESSLSKTTESVLGTANGSQKIPFPGRFEKSKEDNHFARFLEKMRDVQITIPILEVVTHIPTYAKFFKEIISKKRSISEPELITMTKECSAIIQNKKLPQKMNDPGSFCIPCTVGQKNFNALCDLGSSVSVLPLSVCETLSLGELQPTAMTLQLADRTFRRPAGMLYDIPIAVEKFAYPVDFVVLAMEDNSEAVILGRPFLATAGAIIDVKGASLKLQFGEEEVVFDMKYPTHIPQEAEHCFRIDVIEKCVANECEGSPEIVLSDEMVYGNYISGTPAELSLVAQVEILENNPQECEIIAEHHEVIEMKPLPSHLKYHFLDAEKQFPVIISAMLTEDQIAKTLEVLRRYKSVIGYSIDDMKGISSSVCTHRIFLEDNSVPTREHQRRLNPHLQEVVKKEILKLVSAGIIYPISDSEWVSPIHVVPKKGGMTVIENERGQEIPTRTVTGWRICTDFRKLNKATRKDHFPLPFIDQMLERLAGHEYFCYLDGYSGFLQIPIHPKDQDKTTFTCPYGTFAYRRLPFGLCNAPGTFQRCVTSIFSDLTEKIMEVFMDDFTVYGQSFDDCLKNLETVLKRCAENNLTLNWEKCHFLVREGIVLGHLVSERGIEVDKAKVEVIAKLPPPINVKGIRSFLGHAGFYRRFIKDFSKIARPLTHLLNNDVPFVFYEACMGSFNNLKEALISAPIVQPPDWKLPFELMCDASDFAVGAVLGQRKDKALHVIYYASKTMDDAQAWHFSTPKIIKLPLHLRPPSRSGCRAGAPSTCHHTLLPYTTSCSSTYVTCCSSPTLACDEDIGKLKLLVSNPSLLKICSVSDPTTRQPFGLNCCRSTPSCS</sequence>
<dbReference type="InterPro" id="IPR000477">
    <property type="entry name" value="RT_dom"/>
</dbReference>
<dbReference type="InterPro" id="IPR043128">
    <property type="entry name" value="Rev_trsase/Diguanyl_cyclase"/>
</dbReference>
<evidence type="ECO:0000256" key="6">
    <source>
        <dbReference type="SAM" id="Coils"/>
    </source>
</evidence>
<dbReference type="SUPFAM" id="SSF56672">
    <property type="entry name" value="DNA/RNA polymerases"/>
    <property type="match status" value="1"/>
</dbReference>
<feature type="compositionally biased region" description="Low complexity" evidence="7">
    <location>
        <begin position="53"/>
        <end position="76"/>
    </location>
</feature>
<keyword evidence="1" id="KW-0808">Transferase</keyword>
<keyword evidence="4" id="KW-0255">Endonuclease</keyword>
<dbReference type="InterPro" id="IPR041577">
    <property type="entry name" value="RT_RNaseH_2"/>
</dbReference>
<dbReference type="GO" id="GO:0016779">
    <property type="term" value="F:nucleotidyltransferase activity"/>
    <property type="evidence" value="ECO:0007669"/>
    <property type="project" value="UniProtKB-KW"/>
</dbReference>
<dbReference type="CDD" id="cd00303">
    <property type="entry name" value="retropepsin_like"/>
    <property type="match status" value="1"/>
</dbReference>
<dbReference type="Proteomes" id="UP001231189">
    <property type="component" value="Unassembled WGS sequence"/>
</dbReference>
<evidence type="ECO:0000256" key="5">
    <source>
        <dbReference type="ARBA" id="ARBA00023268"/>
    </source>
</evidence>
<comment type="caution">
    <text evidence="9">The sequence shown here is derived from an EMBL/GenBank/DDBJ whole genome shotgun (WGS) entry which is preliminary data.</text>
</comment>
<keyword evidence="6" id="KW-0175">Coiled coil</keyword>
<evidence type="ECO:0000256" key="2">
    <source>
        <dbReference type="ARBA" id="ARBA00022695"/>
    </source>
</evidence>
<evidence type="ECO:0000256" key="1">
    <source>
        <dbReference type="ARBA" id="ARBA00022679"/>
    </source>
</evidence>
<feature type="coiled-coil region" evidence="6">
    <location>
        <begin position="84"/>
        <end position="111"/>
    </location>
</feature>
<evidence type="ECO:0000256" key="7">
    <source>
        <dbReference type="SAM" id="MobiDB-lite"/>
    </source>
</evidence>
<keyword evidence="5" id="KW-0511">Multifunctional enzyme</keyword>
<dbReference type="Gene3D" id="2.40.70.10">
    <property type="entry name" value="Acid Proteases"/>
    <property type="match status" value="1"/>
</dbReference>
<dbReference type="SUPFAM" id="SSF50630">
    <property type="entry name" value="Acid proteases"/>
    <property type="match status" value="1"/>
</dbReference>
<dbReference type="PANTHER" id="PTHR37984:SF5">
    <property type="entry name" value="PROTEIN NYNRIN-LIKE"/>
    <property type="match status" value="1"/>
</dbReference>
<evidence type="ECO:0000256" key="3">
    <source>
        <dbReference type="ARBA" id="ARBA00022722"/>
    </source>
</evidence>
<dbReference type="InterPro" id="IPR021109">
    <property type="entry name" value="Peptidase_aspartic_dom_sf"/>
</dbReference>
<dbReference type="InterPro" id="IPR043502">
    <property type="entry name" value="DNA/RNA_pol_sf"/>
</dbReference>
<dbReference type="PROSITE" id="PS50878">
    <property type="entry name" value="RT_POL"/>
    <property type="match status" value="1"/>
</dbReference>
<evidence type="ECO:0000256" key="4">
    <source>
        <dbReference type="ARBA" id="ARBA00022759"/>
    </source>
</evidence>
<evidence type="ECO:0000313" key="10">
    <source>
        <dbReference type="Proteomes" id="UP001231189"/>
    </source>
</evidence>
<feature type="region of interest" description="Disordered" evidence="7">
    <location>
        <begin position="182"/>
        <end position="232"/>
    </location>
</feature>
<feature type="domain" description="Reverse transcriptase" evidence="8">
    <location>
        <begin position="608"/>
        <end position="812"/>
    </location>
</feature>
<keyword evidence="10" id="KW-1185">Reference proteome</keyword>
<organism evidence="9 10">
    <name type="scientific">Lolium multiflorum</name>
    <name type="common">Italian ryegrass</name>
    <name type="synonym">Lolium perenne subsp. multiflorum</name>
    <dbReference type="NCBI Taxonomy" id="4521"/>
    <lineage>
        <taxon>Eukaryota</taxon>
        <taxon>Viridiplantae</taxon>
        <taxon>Streptophyta</taxon>
        <taxon>Embryophyta</taxon>
        <taxon>Tracheophyta</taxon>
        <taxon>Spermatophyta</taxon>
        <taxon>Magnoliopsida</taxon>
        <taxon>Liliopsida</taxon>
        <taxon>Poales</taxon>
        <taxon>Poaceae</taxon>
        <taxon>BOP clade</taxon>
        <taxon>Pooideae</taxon>
        <taxon>Poodae</taxon>
        <taxon>Poeae</taxon>
        <taxon>Poeae Chloroplast Group 2 (Poeae type)</taxon>
        <taxon>Loliodinae</taxon>
        <taxon>Loliinae</taxon>
        <taxon>Lolium</taxon>
    </lineage>
</organism>
<evidence type="ECO:0000313" key="9">
    <source>
        <dbReference type="EMBL" id="KAK1666577.1"/>
    </source>
</evidence>
<accession>A0AAD8WL54</accession>
<reference evidence="9" key="1">
    <citation type="submission" date="2023-07" db="EMBL/GenBank/DDBJ databases">
        <title>A chromosome-level genome assembly of Lolium multiflorum.</title>
        <authorList>
            <person name="Chen Y."/>
            <person name="Copetti D."/>
            <person name="Kolliker R."/>
            <person name="Studer B."/>
        </authorList>
    </citation>
    <scope>NUCLEOTIDE SEQUENCE</scope>
    <source>
        <strain evidence="9">02402/16</strain>
        <tissue evidence="9">Leaf</tissue>
    </source>
</reference>
<feature type="region of interest" description="Disordered" evidence="7">
    <location>
        <begin position="53"/>
        <end position="83"/>
    </location>
</feature>
<keyword evidence="2" id="KW-0548">Nucleotidyltransferase</keyword>
<dbReference type="FunFam" id="3.30.70.270:FF:000020">
    <property type="entry name" value="Transposon Tf2-6 polyprotein-like Protein"/>
    <property type="match status" value="1"/>
</dbReference>
<evidence type="ECO:0000259" key="8">
    <source>
        <dbReference type="PROSITE" id="PS50878"/>
    </source>
</evidence>
<dbReference type="GO" id="GO:0004519">
    <property type="term" value="F:endonuclease activity"/>
    <property type="evidence" value="ECO:0007669"/>
    <property type="project" value="UniProtKB-KW"/>
</dbReference>
<dbReference type="Pfam" id="PF17919">
    <property type="entry name" value="RT_RNaseH_2"/>
    <property type="match status" value="1"/>
</dbReference>
<dbReference type="CDD" id="cd01647">
    <property type="entry name" value="RT_LTR"/>
    <property type="match status" value="1"/>
</dbReference>
<gene>
    <name evidence="9" type="ORF">QYE76_054736</name>
</gene>
<proteinExistence type="predicted"/>
<dbReference type="Pfam" id="PF00078">
    <property type="entry name" value="RVT_1"/>
    <property type="match status" value="1"/>
</dbReference>
<name>A0AAD8WL54_LOLMU</name>
<dbReference type="PANTHER" id="PTHR37984">
    <property type="entry name" value="PROTEIN CBG26694"/>
    <property type="match status" value="1"/>
</dbReference>